<dbReference type="InterPro" id="IPR000847">
    <property type="entry name" value="LysR_HTH_N"/>
</dbReference>
<keyword evidence="4" id="KW-0804">Transcription</keyword>
<sequence>MTIRHLKIFIAVADYGKMRLAAEKLFISQPSVSQAIAEIENYYGVKLFERLSKKLYITDSGEKLLKYARHIVNLFKEMEVDVRNSGENICLRIGGTVTVGTCLLCPIVTQFEKNNHGVSTKIVVNNTTVIEEMLLNSTLDLAIIEGETISSDIIKIPIYKDKLVLVCGENHPFANEKEITIDMVEGQDVIAREQGSRDRNIFEQFLNEQNISVNIKWNSTNTEAIKNAVIAGQGLAILSSVMVKNELQYGKLRIVTIKDINITRDICLVYHKDKFISEQMKNFLDVCKNLNLDI</sequence>
<comment type="similarity">
    <text evidence="1">Belongs to the LysR transcriptional regulatory family.</text>
</comment>
<organism evidence="6 7">
    <name type="scientific">Clostridium sulfidigenes</name>
    <dbReference type="NCBI Taxonomy" id="318464"/>
    <lineage>
        <taxon>Bacteria</taxon>
        <taxon>Bacillati</taxon>
        <taxon>Bacillota</taxon>
        <taxon>Clostridia</taxon>
        <taxon>Eubacteriales</taxon>
        <taxon>Clostridiaceae</taxon>
        <taxon>Clostridium</taxon>
    </lineage>
</organism>
<dbReference type="Pfam" id="PF00126">
    <property type="entry name" value="HTH_1"/>
    <property type="match status" value="1"/>
</dbReference>
<dbReference type="PROSITE" id="PS50931">
    <property type="entry name" value="HTH_LYSR"/>
    <property type="match status" value="1"/>
</dbReference>
<feature type="domain" description="HTH lysR-type" evidence="5">
    <location>
        <begin position="1"/>
        <end position="58"/>
    </location>
</feature>
<dbReference type="PANTHER" id="PTHR30126:SF39">
    <property type="entry name" value="HTH-TYPE TRANSCRIPTIONAL REGULATOR CYSL"/>
    <property type="match status" value="1"/>
</dbReference>
<dbReference type="InterPro" id="IPR036390">
    <property type="entry name" value="WH_DNA-bd_sf"/>
</dbReference>
<dbReference type="AlphaFoldDB" id="A0A927ZUX1"/>
<accession>A0A927ZUX1</accession>
<evidence type="ECO:0000256" key="2">
    <source>
        <dbReference type="ARBA" id="ARBA00023015"/>
    </source>
</evidence>
<reference evidence="6" key="1">
    <citation type="submission" date="2019-04" db="EMBL/GenBank/DDBJ databases">
        <title>Evolution of Biomass-Degrading Anaerobic Consortia Revealed by Metagenomics.</title>
        <authorList>
            <person name="Peng X."/>
        </authorList>
    </citation>
    <scope>NUCLEOTIDE SEQUENCE</scope>
    <source>
        <strain evidence="6">SIG254</strain>
    </source>
</reference>
<keyword evidence="3" id="KW-0238">DNA-binding</keyword>
<dbReference type="GO" id="GO:0000976">
    <property type="term" value="F:transcription cis-regulatory region binding"/>
    <property type="evidence" value="ECO:0007669"/>
    <property type="project" value="TreeGrafter"/>
</dbReference>
<comment type="caution">
    <text evidence="6">The sequence shown here is derived from an EMBL/GenBank/DDBJ whole genome shotgun (WGS) entry which is preliminary data.</text>
</comment>
<proteinExistence type="inferred from homology"/>
<dbReference type="Gene3D" id="1.10.10.10">
    <property type="entry name" value="Winged helix-like DNA-binding domain superfamily/Winged helix DNA-binding domain"/>
    <property type="match status" value="1"/>
</dbReference>
<dbReference type="FunFam" id="1.10.10.10:FF:000001">
    <property type="entry name" value="LysR family transcriptional regulator"/>
    <property type="match status" value="1"/>
</dbReference>
<dbReference type="PRINTS" id="PR00039">
    <property type="entry name" value="HTHLYSR"/>
</dbReference>
<protein>
    <submittedName>
        <fullName evidence="6">LysR family transcriptional regulator</fullName>
    </submittedName>
</protein>
<dbReference type="InterPro" id="IPR036388">
    <property type="entry name" value="WH-like_DNA-bd_sf"/>
</dbReference>
<dbReference type="PANTHER" id="PTHR30126">
    <property type="entry name" value="HTH-TYPE TRANSCRIPTIONAL REGULATOR"/>
    <property type="match status" value="1"/>
</dbReference>
<dbReference type="Proteomes" id="UP000768462">
    <property type="component" value="Unassembled WGS sequence"/>
</dbReference>
<gene>
    <name evidence="6" type="ORF">E7215_14995</name>
</gene>
<evidence type="ECO:0000313" key="6">
    <source>
        <dbReference type="EMBL" id="MBE6061453.1"/>
    </source>
</evidence>
<keyword evidence="2" id="KW-0805">Transcription regulation</keyword>
<dbReference type="Gene3D" id="3.40.190.290">
    <property type="match status" value="1"/>
</dbReference>
<dbReference type="SUPFAM" id="SSF46785">
    <property type="entry name" value="Winged helix' DNA-binding domain"/>
    <property type="match status" value="1"/>
</dbReference>
<evidence type="ECO:0000256" key="3">
    <source>
        <dbReference type="ARBA" id="ARBA00023125"/>
    </source>
</evidence>
<name>A0A927ZUX1_9CLOT</name>
<dbReference type="EMBL" id="SVCM01000173">
    <property type="protein sequence ID" value="MBE6061453.1"/>
    <property type="molecule type" value="Genomic_DNA"/>
</dbReference>
<dbReference type="InterPro" id="IPR005119">
    <property type="entry name" value="LysR_subst-bd"/>
</dbReference>
<evidence type="ECO:0000256" key="4">
    <source>
        <dbReference type="ARBA" id="ARBA00023163"/>
    </source>
</evidence>
<evidence type="ECO:0000313" key="7">
    <source>
        <dbReference type="Proteomes" id="UP000768462"/>
    </source>
</evidence>
<evidence type="ECO:0000259" key="5">
    <source>
        <dbReference type="PROSITE" id="PS50931"/>
    </source>
</evidence>
<dbReference type="Pfam" id="PF03466">
    <property type="entry name" value="LysR_substrate"/>
    <property type="match status" value="1"/>
</dbReference>
<dbReference type="SUPFAM" id="SSF53850">
    <property type="entry name" value="Periplasmic binding protein-like II"/>
    <property type="match status" value="1"/>
</dbReference>
<evidence type="ECO:0000256" key="1">
    <source>
        <dbReference type="ARBA" id="ARBA00009437"/>
    </source>
</evidence>
<dbReference type="GO" id="GO:0003700">
    <property type="term" value="F:DNA-binding transcription factor activity"/>
    <property type="evidence" value="ECO:0007669"/>
    <property type="project" value="InterPro"/>
</dbReference>